<dbReference type="PANTHER" id="PTHR10629:SF52">
    <property type="entry name" value="DNA (CYTOSINE-5)-METHYLTRANSFERASE 1"/>
    <property type="match status" value="1"/>
</dbReference>
<evidence type="ECO:0000256" key="4">
    <source>
        <dbReference type="ARBA" id="ARBA00022691"/>
    </source>
</evidence>
<dbReference type="GO" id="GO:0009307">
    <property type="term" value="P:DNA restriction-modification system"/>
    <property type="evidence" value="ECO:0007669"/>
    <property type="project" value="UniProtKB-KW"/>
</dbReference>
<evidence type="ECO:0000313" key="11">
    <source>
        <dbReference type="Proteomes" id="UP000073494"/>
    </source>
</evidence>
<evidence type="ECO:0000313" key="10">
    <source>
        <dbReference type="Proteomes" id="UP000073434"/>
    </source>
</evidence>
<keyword evidence="3 6" id="KW-0808">Transferase</keyword>
<dbReference type="GO" id="GO:0003886">
    <property type="term" value="F:DNA (cytosine-5-)-methyltransferase activity"/>
    <property type="evidence" value="ECO:0007669"/>
    <property type="project" value="UniProtKB-EC"/>
</dbReference>
<evidence type="ECO:0000313" key="8">
    <source>
        <dbReference type="EMBL" id="CYU35511.1"/>
    </source>
</evidence>
<evidence type="ECO:0000256" key="5">
    <source>
        <dbReference type="ARBA" id="ARBA00022747"/>
    </source>
</evidence>
<dbReference type="InterPro" id="IPR001525">
    <property type="entry name" value="C5_MeTfrase"/>
</dbReference>
<dbReference type="GO" id="GO:0003677">
    <property type="term" value="F:DNA binding"/>
    <property type="evidence" value="ECO:0007669"/>
    <property type="project" value="TreeGrafter"/>
</dbReference>
<dbReference type="EMBL" id="FIFW01000004">
    <property type="protein sequence ID" value="CYU35511.1"/>
    <property type="molecule type" value="Genomic_DNA"/>
</dbReference>
<feature type="active site" evidence="6">
    <location>
        <position position="83"/>
    </location>
</feature>
<dbReference type="RefSeq" id="WP_052502423.1">
    <property type="nucleotide sequence ID" value="NZ_CEEW01000042.1"/>
</dbReference>
<evidence type="ECO:0000256" key="1">
    <source>
        <dbReference type="ARBA" id="ARBA00011975"/>
    </source>
</evidence>
<dbReference type="InterPro" id="IPR050390">
    <property type="entry name" value="C5-Methyltransferase"/>
</dbReference>
<protein>
    <recommendedName>
        <fullName evidence="1">DNA (cytosine-5-)-methyltransferase</fullName>
        <ecNumber evidence="1">2.1.1.37</ecNumber>
    </recommendedName>
</protein>
<evidence type="ECO:0000256" key="6">
    <source>
        <dbReference type="PROSITE-ProRule" id="PRU01016"/>
    </source>
</evidence>
<keyword evidence="2 6" id="KW-0489">Methyltransferase</keyword>
<comment type="similarity">
    <text evidence="6 7">Belongs to the class I-like SAM-binding methyltransferase superfamily. C5-methyltransferase family.</text>
</comment>
<organism evidence="9 11">
    <name type="scientific">Streptococcus suis</name>
    <dbReference type="NCBI Taxonomy" id="1307"/>
    <lineage>
        <taxon>Bacteria</taxon>
        <taxon>Bacillati</taxon>
        <taxon>Bacillota</taxon>
        <taxon>Bacilli</taxon>
        <taxon>Lactobacillales</taxon>
        <taxon>Streptococcaceae</taxon>
        <taxon>Streptococcus</taxon>
    </lineage>
</organism>
<evidence type="ECO:0000256" key="7">
    <source>
        <dbReference type="RuleBase" id="RU000416"/>
    </source>
</evidence>
<dbReference type="Gene3D" id="3.90.120.10">
    <property type="entry name" value="DNA Methylase, subunit A, domain 2"/>
    <property type="match status" value="1"/>
</dbReference>
<gene>
    <name evidence="9" type="primary">haeIIIM</name>
    <name evidence="8" type="ORF">ERS132385_00616</name>
    <name evidence="9" type="ORF">ERS132416_00262</name>
</gene>
<sequence>MSKIIAIDLFSGAGGTTSGLKKAGISVQAAVEIDSVASKTYQYNNEEVSLFIEDISNISGEELLSRIKLDFKDRLLLVACPPCQGFSTIGTNDENDERNQLIFQYLRLIKEIKPDFLLMENVFGMTRAKNKSIFSKFIEGIDKDYHFIYDILNTADFGVPQSRKRLVLHGVKKSIAPKNFQIDLPTKTHSKNGKGGLSKWINADIIMDLPQIEGGEEYIGDGIYNHVANKLSEINIERIRHIRNNGGSRNSLPENMQLRCHIGKSGHGDVYGILDISKPSITITGGCMSYSKGRFGHPTQDRALSAREAARLQSFDDEYIFIGNRGQLAKQIGNAVPVKLAEASGRYFQAILEEVL</sequence>
<accession>A0A123SXW9</accession>
<reference evidence="10 11" key="1">
    <citation type="submission" date="2016-02" db="EMBL/GenBank/DDBJ databases">
        <authorList>
            <consortium name="Pathogen Informatics"/>
        </authorList>
    </citation>
    <scope>NUCLEOTIDE SEQUENCE [LARGE SCALE GENOMIC DNA]</scope>
    <source>
        <strain evidence="8 10">LSS23</strain>
        <strain evidence="9 11">LSS54</strain>
    </source>
</reference>
<dbReference type="EMBL" id="FIHD01000003">
    <property type="protein sequence ID" value="CYU67845.1"/>
    <property type="molecule type" value="Genomic_DNA"/>
</dbReference>
<dbReference type="Proteomes" id="UP000073434">
    <property type="component" value="Unassembled WGS sequence"/>
</dbReference>
<dbReference type="Proteomes" id="UP000073494">
    <property type="component" value="Unassembled WGS sequence"/>
</dbReference>
<keyword evidence="4 6" id="KW-0949">S-adenosyl-L-methionine</keyword>
<evidence type="ECO:0000313" key="9">
    <source>
        <dbReference type="EMBL" id="CYU67845.1"/>
    </source>
</evidence>
<dbReference type="GO" id="GO:0044027">
    <property type="term" value="P:negative regulation of gene expression via chromosomal CpG island methylation"/>
    <property type="evidence" value="ECO:0007669"/>
    <property type="project" value="TreeGrafter"/>
</dbReference>
<dbReference type="SUPFAM" id="SSF53335">
    <property type="entry name" value="S-adenosyl-L-methionine-dependent methyltransferases"/>
    <property type="match status" value="1"/>
</dbReference>
<dbReference type="PANTHER" id="PTHR10629">
    <property type="entry name" value="CYTOSINE-SPECIFIC METHYLTRANSFERASE"/>
    <property type="match status" value="1"/>
</dbReference>
<dbReference type="PRINTS" id="PR00105">
    <property type="entry name" value="C5METTRFRASE"/>
</dbReference>
<name>A0A123SXW9_STRSU</name>
<dbReference type="EC" id="2.1.1.37" evidence="1"/>
<dbReference type="NCBIfam" id="TIGR00675">
    <property type="entry name" value="dcm"/>
    <property type="match status" value="1"/>
</dbReference>
<dbReference type="InterPro" id="IPR029063">
    <property type="entry name" value="SAM-dependent_MTases_sf"/>
</dbReference>
<evidence type="ECO:0000256" key="2">
    <source>
        <dbReference type="ARBA" id="ARBA00022603"/>
    </source>
</evidence>
<dbReference type="GO" id="GO:0032259">
    <property type="term" value="P:methylation"/>
    <property type="evidence" value="ECO:0007669"/>
    <property type="project" value="UniProtKB-KW"/>
</dbReference>
<keyword evidence="5" id="KW-0680">Restriction system</keyword>
<evidence type="ECO:0000256" key="3">
    <source>
        <dbReference type="ARBA" id="ARBA00022679"/>
    </source>
</evidence>
<proteinExistence type="inferred from homology"/>
<dbReference type="PROSITE" id="PS51679">
    <property type="entry name" value="SAM_MT_C5"/>
    <property type="match status" value="1"/>
</dbReference>
<dbReference type="AlphaFoldDB" id="A0A123SXW9"/>
<dbReference type="Gene3D" id="3.40.50.150">
    <property type="entry name" value="Vaccinia Virus protein VP39"/>
    <property type="match status" value="1"/>
</dbReference>
<dbReference type="Pfam" id="PF00145">
    <property type="entry name" value="DNA_methylase"/>
    <property type="match status" value="1"/>
</dbReference>